<dbReference type="InterPro" id="IPR038763">
    <property type="entry name" value="DHH_sf"/>
</dbReference>
<name>A0A401HAU7_AERPX</name>
<dbReference type="EMBL" id="BDMD01000071">
    <property type="protein sequence ID" value="GBF09490.1"/>
    <property type="molecule type" value="Genomic_DNA"/>
</dbReference>
<gene>
    <name evidence="1" type="ORF">apy_12150</name>
</gene>
<evidence type="ECO:0000313" key="1">
    <source>
        <dbReference type="EMBL" id="GBF09490.1"/>
    </source>
</evidence>
<sequence length="354" mass="38982">MGKESRLKKVVVVADWDADGVVSAAEIYYSQKYREAFPHKGRAVVEMEPSGPRGFQDKAGSLSCGDIVVILDIPYTDEVKAGLKTYVDGCRERIESILYFDHHDSTLKRSRELEAEFGILLFYGVMPTSLIVRNTLEAAGIRLTPRLDNFVKGVAVLEGGGKAVGGFVSKSIVNLTASISKTLNRRRDPDVWRRYVEWLANPLPFEPTKLPGSGETIVDASLEESREADEEVKRVATDLAMSSVKLGIVSFVDARGKWKRPGASALASFIHKIVKTPVALLFERDDGVRVLVLRSSAGEAKMLAKELEELGLVEDLGGHENVATARLREDTTLERLTKGLRRASVSIVVKRNRG</sequence>
<accession>A0A401HAU7</accession>
<dbReference type="OrthoDB" id="17507at2157"/>
<evidence type="ECO:0008006" key="3">
    <source>
        <dbReference type="Google" id="ProtNLM"/>
    </source>
</evidence>
<reference evidence="1 2" key="1">
    <citation type="submission" date="2017-02" db="EMBL/GenBank/DDBJ databases">
        <title>isolation and characterization of a novel temperate virus Aeropyrum globular virus 1 infecting hyperthermophilic archaeon Aeropyrum.</title>
        <authorList>
            <person name="Yumiya M."/>
            <person name="Yoshida T."/>
            <person name="Sako Y."/>
        </authorList>
    </citation>
    <scope>NUCLEOTIDE SEQUENCE [LARGE SCALE GENOMIC DNA]</scope>
    <source>
        <strain evidence="1 2">YK1-12-2013</strain>
    </source>
</reference>
<dbReference type="RefSeq" id="WP_131160458.1">
    <property type="nucleotide sequence ID" value="NZ_BDMD01000071.1"/>
</dbReference>
<protein>
    <recommendedName>
        <fullName evidence="3">DHHA1 domain-containing protein</fullName>
    </recommendedName>
</protein>
<proteinExistence type="predicted"/>
<dbReference type="AlphaFoldDB" id="A0A401HAU7"/>
<evidence type="ECO:0000313" key="2">
    <source>
        <dbReference type="Proteomes" id="UP000291213"/>
    </source>
</evidence>
<organism evidence="1 2">
    <name type="scientific">Aeropyrum pernix</name>
    <dbReference type="NCBI Taxonomy" id="56636"/>
    <lineage>
        <taxon>Archaea</taxon>
        <taxon>Thermoproteota</taxon>
        <taxon>Thermoprotei</taxon>
        <taxon>Desulfurococcales</taxon>
        <taxon>Desulfurococcaceae</taxon>
        <taxon>Aeropyrum</taxon>
    </lineage>
</organism>
<dbReference type="Proteomes" id="UP000291213">
    <property type="component" value="Unassembled WGS sequence"/>
</dbReference>
<comment type="caution">
    <text evidence="1">The sequence shown here is derived from an EMBL/GenBank/DDBJ whole genome shotgun (WGS) entry which is preliminary data.</text>
</comment>
<dbReference type="SUPFAM" id="SSF64182">
    <property type="entry name" value="DHH phosphoesterases"/>
    <property type="match status" value="1"/>
</dbReference>